<protein>
    <recommendedName>
        <fullName evidence="3">Phage transcriptional regulator, ArpU family</fullName>
    </recommendedName>
</protein>
<dbReference type="RefSeq" id="WP_347985268.1">
    <property type="nucleotide sequence ID" value="NZ_JBCNVT010000001.1"/>
</dbReference>
<comment type="caution">
    <text evidence="1">The sequence shown here is derived from an EMBL/GenBank/DDBJ whole genome shotgun (WGS) entry which is preliminary data.</text>
</comment>
<accession>A0ABV0I2N5</accession>
<evidence type="ECO:0008006" key="3">
    <source>
        <dbReference type="Google" id="ProtNLM"/>
    </source>
</evidence>
<gene>
    <name evidence="1" type="ORF">AAVZ08_02045</name>
</gene>
<organism evidence="1 2">
    <name type="scientific">Limosilactobacillus allomucosae</name>
    <dbReference type="NCBI Taxonomy" id="3142938"/>
    <lineage>
        <taxon>Bacteria</taxon>
        <taxon>Bacillati</taxon>
        <taxon>Bacillota</taxon>
        <taxon>Bacilli</taxon>
        <taxon>Lactobacillales</taxon>
        <taxon>Lactobacillaceae</taxon>
        <taxon>Limosilactobacillus</taxon>
    </lineage>
</organism>
<name>A0ABV0I2N5_9LACO</name>
<evidence type="ECO:0000313" key="1">
    <source>
        <dbReference type="EMBL" id="MEO5285419.1"/>
    </source>
</evidence>
<sequence length="126" mass="14168">MRKDLKEITATLKQYAKNKQLLQEFEAVSSPRLGDGITATASNGTEAKMVRQANLAYQVRLVDNAIDSIDPCFAFIIRSYVIDKQHSATEMAQLLDLSTRGFHDRKTRALMAFKSALRHNEKPQAV</sequence>
<dbReference type="EMBL" id="JBCNVT010000001">
    <property type="protein sequence ID" value="MEO5285419.1"/>
    <property type="molecule type" value="Genomic_DNA"/>
</dbReference>
<evidence type="ECO:0000313" key="2">
    <source>
        <dbReference type="Proteomes" id="UP001456307"/>
    </source>
</evidence>
<dbReference type="Proteomes" id="UP001456307">
    <property type="component" value="Unassembled WGS sequence"/>
</dbReference>
<proteinExistence type="predicted"/>
<keyword evidence="2" id="KW-1185">Reference proteome</keyword>
<reference evidence="1 2" key="1">
    <citation type="submission" date="2024-04" db="EMBL/GenBank/DDBJ databases">
        <title>Limosilactobacillus allomucosae sp. nov., a novel species isolated from wild boar faecal samples as potential probiotics for domestic pigs.</title>
        <authorList>
            <person name="Chen B."/>
        </authorList>
    </citation>
    <scope>NUCLEOTIDE SEQUENCE [LARGE SCALE GENOMIC DNA]</scope>
    <source>
        <strain evidence="1 2">WILCCON 0055</strain>
    </source>
</reference>